<dbReference type="Proteomes" id="UP000593573">
    <property type="component" value="Unassembled WGS sequence"/>
</dbReference>
<evidence type="ECO:0000313" key="3">
    <source>
        <dbReference type="Proteomes" id="UP000593573"/>
    </source>
</evidence>
<gene>
    <name evidence="2" type="ORF">Goklo_005823</name>
</gene>
<comment type="caution">
    <text evidence="2">The sequence shown here is derived from an EMBL/GenBank/DDBJ whole genome shotgun (WGS) entry which is preliminary data.</text>
</comment>
<sequence length="81" mass="9145">RDVRGRVNKSRPCRRDLCPRKQITLTWTRFADTSPDIVLMQSGLGTCPVPWLRHHQSTRHGRQSGTPSNPSSSLPSSLRIP</sequence>
<reference evidence="2 3" key="1">
    <citation type="journal article" date="2019" name="Genome Biol. Evol.">
        <title>Insights into the evolution of the New World diploid cottons (Gossypium, subgenus Houzingenia) based on genome sequencing.</title>
        <authorList>
            <person name="Grover C.E."/>
            <person name="Arick M.A. 2nd"/>
            <person name="Thrash A."/>
            <person name="Conover J.L."/>
            <person name="Sanders W.S."/>
            <person name="Peterson D.G."/>
            <person name="Frelichowski J.E."/>
            <person name="Scheffler J.A."/>
            <person name="Scheffler B.E."/>
            <person name="Wendel J.F."/>
        </authorList>
    </citation>
    <scope>NUCLEOTIDE SEQUENCE [LARGE SCALE GENOMIC DNA]</scope>
    <source>
        <strain evidence="2">57</strain>
        <tissue evidence="2">Leaf</tissue>
    </source>
</reference>
<evidence type="ECO:0000313" key="2">
    <source>
        <dbReference type="EMBL" id="MBA0661542.1"/>
    </source>
</evidence>
<name>A0A7J8VG15_9ROSI</name>
<feature type="non-terminal residue" evidence="2">
    <location>
        <position position="1"/>
    </location>
</feature>
<feature type="region of interest" description="Disordered" evidence="1">
    <location>
        <begin position="50"/>
        <end position="81"/>
    </location>
</feature>
<organism evidence="2 3">
    <name type="scientific">Gossypium klotzschianum</name>
    <dbReference type="NCBI Taxonomy" id="34286"/>
    <lineage>
        <taxon>Eukaryota</taxon>
        <taxon>Viridiplantae</taxon>
        <taxon>Streptophyta</taxon>
        <taxon>Embryophyta</taxon>
        <taxon>Tracheophyta</taxon>
        <taxon>Spermatophyta</taxon>
        <taxon>Magnoliopsida</taxon>
        <taxon>eudicotyledons</taxon>
        <taxon>Gunneridae</taxon>
        <taxon>Pentapetalae</taxon>
        <taxon>rosids</taxon>
        <taxon>malvids</taxon>
        <taxon>Malvales</taxon>
        <taxon>Malvaceae</taxon>
        <taxon>Malvoideae</taxon>
        <taxon>Gossypium</taxon>
    </lineage>
</organism>
<accession>A0A7J8VG15</accession>
<feature type="compositionally biased region" description="Low complexity" evidence="1">
    <location>
        <begin position="67"/>
        <end position="81"/>
    </location>
</feature>
<dbReference type="AlphaFoldDB" id="A0A7J8VG15"/>
<dbReference type="EMBL" id="JABFAB010000010">
    <property type="protein sequence ID" value="MBA0661542.1"/>
    <property type="molecule type" value="Genomic_DNA"/>
</dbReference>
<keyword evidence="3" id="KW-1185">Reference proteome</keyword>
<protein>
    <submittedName>
        <fullName evidence="2">Uncharacterized protein</fullName>
    </submittedName>
</protein>
<proteinExistence type="predicted"/>
<evidence type="ECO:0000256" key="1">
    <source>
        <dbReference type="SAM" id="MobiDB-lite"/>
    </source>
</evidence>
<feature type="compositionally biased region" description="Basic residues" evidence="1">
    <location>
        <begin position="52"/>
        <end position="62"/>
    </location>
</feature>